<dbReference type="KEGG" id="ava:Ava_3666"/>
<proteinExistence type="predicted"/>
<dbReference type="EMBL" id="CP000117">
    <property type="protein sequence ID" value="ABA23272.1"/>
    <property type="molecule type" value="Genomic_DNA"/>
</dbReference>
<dbReference type="AlphaFoldDB" id="Q3M6W4"/>
<gene>
    <name evidence="2" type="ordered locus">Ava_3666</name>
</gene>
<sequence length="124" mass="14005">MMANLFSQVITHIKFLFQEFQVKRFFAIALVGFLVLTTSLNSSIDSGRSSDAVTRRLDKVVHQDNADRPKTTGEWNREARQTEDAPGERAKRIAKESGEAVKQFGSVYPDTAKRSAEDLQDNNR</sequence>
<protein>
    <submittedName>
        <fullName evidence="2">Uncharacterized protein</fullName>
    </submittedName>
</protein>
<evidence type="ECO:0000256" key="1">
    <source>
        <dbReference type="SAM" id="MobiDB-lite"/>
    </source>
</evidence>
<organism evidence="2 3">
    <name type="scientific">Trichormus variabilis (strain ATCC 29413 / PCC 7937)</name>
    <name type="common">Anabaena variabilis</name>
    <dbReference type="NCBI Taxonomy" id="240292"/>
    <lineage>
        <taxon>Bacteria</taxon>
        <taxon>Bacillati</taxon>
        <taxon>Cyanobacteriota</taxon>
        <taxon>Cyanophyceae</taxon>
        <taxon>Nostocales</taxon>
        <taxon>Nostocaceae</taxon>
        <taxon>Trichormus</taxon>
    </lineage>
</organism>
<reference evidence="3" key="1">
    <citation type="journal article" date="2014" name="Stand. Genomic Sci.">
        <title>Complete genome sequence of Anabaena variabilis ATCC 29413.</title>
        <authorList>
            <person name="Thiel T."/>
            <person name="Pratte B.S."/>
            <person name="Zhong J."/>
            <person name="Goodwin L."/>
            <person name="Copeland A."/>
            <person name="Lucas S."/>
            <person name="Han C."/>
            <person name="Pitluck S."/>
            <person name="Land M.L."/>
            <person name="Kyrpides N.C."/>
            <person name="Woyke T."/>
        </authorList>
    </citation>
    <scope>NUCLEOTIDE SEQUENCE [LARGE SCALE GENOMIC DNA]</scope>
    <source>
        <strain evidence="3">ATCC 29413 / PCC 7937</strain>
    </source>
</reference>
<feature type="compositionally biased region" description="Basic and acidic residues" evidence="1">
    <location>
        <begin position="111"/>
        <end position="124"/>
    </location>
</feature>
<feature type="compositionally biased region" description="Basic and acidic residues" evidence="1">
    <location>
        <begin position="63"/>
        <end position="99"/>
    </location>
</feature>
<name>Q3M6W4_TRIV2</name>
<dbReference type="Proteomes" id="UP000002533">
    <property type="component" value="Chromosome"/>
</dbReference>
<dbReference type="HOGENOM" id="CLU_160754_0_0_3"/>
<dbReference type="eggNOG" id="ENOG5032UAH">
    <property type="taxonomic scope" value="Bacteria"/>
</dbReference>
<evidence type="ECO:0000313" key="3">
    <source>
        <dbReference type="Proteomes" id="UP000002533"/>
    </source>
</evidence>
<feature type="region of interest" description="Disordered" evidence="1">
    <location>
        <begin position="63"/>
        <end position="124"/>
    </location>
</feature>
<accession>Q3M6W4</accession>
<evidence type="ECO:0000313" key="2">
    <source>
        <dbReference type="EMBL" id="ABA23272.1"/>
    </source>
</evidence>